<dbReference type="InterPro" id="IPR023298">
    <property type="entry name" value="ATPase_P-typ_TM_dom_sf"/>
</dbReference>
<dbReference type="InterPro" id="IPR006068">
    <property type="entry name" value="ATPase_P-typ_cation-transptr_C"/>
</dbReference>
<dbReference type="InterPro" id="IPR023299">
    <property type="entry name" value="ATPase_P-typ_cyto_dom_N"/>
</dbReference>
<evidence type="ECO:0000256" key="6">
    <source>
        <dbReference type="ARBA" id="ARBA00023136"/>
    </source>
</evidence>
<dbReference type="InterPro" id="IPR059000">
    <property type="entry name" value="ATPase_P-type_domA"/>
</dbReference>
<dbReference type="SUPFAM" id="SSF81665">
    <property type="entry name" value="Calcium ATPase, transmembrane domain M"/>
    <property type="match status" value="1"/>
</dbReference>
<evidence type="ECO:0000256" key="7">
    <source>
        <dbReference type="ARBA" id="ARBA00049360"/>
    </source>
</evidence>
<dbReference type="Pfam" id="PF00702">
    <property type="entry name" value="Hydrolase"/>
    <property type="match status" value="1"/>
</dbReference>
<dbReference type="Proteomes" id="UP000466514">
    <property type="component" value="Chromosome"/>
</dbReference>
<dbReference type="EMBL" id="AP022574">
    <property type="protein sequence ID" value="BBX67604.1"/>
    <property type="molecule type" value="Genomic_DNA"/>
</dbReference>
<dbReference type="Gene3D" id="1.20.1110.10">
    <property type="entry name" value="Calcium-transporting ATPase, transmembrane domain"/>
    <property type="match status" value="2"/>
</dbReference>
<feature type="domain" description="Cation-transporting P-type ATPase C-terminal" evidence="10">
    <location>
        <begin position="1246"/>
        <end position="1392"/>
    </location>
</feature>
<sequence>MISRLGRLAAGAASAPAGMLTAAREMLGGRPSRRCWRRDNRSWIEVRGLTADTDQTLGTALIAAVRAEPGVRSVQLNYPLSRVVVAVDPNGPSLSALCAVVTDVEDRVGAAGHQVIELPGDGVELGGRLLATAATGAGMCVAGVGRILLWPKLPTGVTAVVTAVDYQPLLRDAVARRLGENATDTAVALASAAVYTLTQAPASLAVEVARHLAQVGELTAAAQAWQRHEPTLAERAEQRVVATAPTRPCPMPPGPVERHAQRSGTAQGIAAPAVGLLTGNLNTAATSALVMAPKAARNAREAFAATLGRGLAHRHDALALRPRALRRLDRIDAVVIDPRVLLTDELKVSRLRTDSVRHHDEMWQWAQAQLLAGAIGAGWHRVPPLGNGNGNGHSDTEVYVGHAHHPLAAAVIGEIRRGDIEVVSLAGDELGDLRPSFDELLPADGAVDSALRDAVVKLQTDGRTVAVLSSTAEEALLAADLAIGLTPHAGAPPWHADMIVGDLAAAWRIVHALPAARHASRRGVELATSATLLGALLMIPGGRGLGPGPVTAGAAAGLLTGLWLARAALRDPVPTAAPVREWHAMTADQVRELLPRPERAAVQRRSLLAATAGTSAAVVGGVAAPPIRLLAEFATAVRDELSDPLTPVLAVGSAASALLGSPIDAILVGSVLTGNAVLAASQQVRAERLLRRLLAREVPPARRVAGDGYDSVDAAALLPGDLIEVRSGEVIPADCRLISCADLEVDESALTGESLPTAKQVAMTPGATVAERRCMLYATTTVVAGTGVAVVTTVGAQTQARRAAEVAPATGPAVGLQTQLRELTNRTLPVSLAGGALVSGLSLLRLVPLRQAVASGVAVAVAAVPEGLPLVATLAQQASARRLSSAGALVRLPKSIEALGRVDVVCFDKTGTLSENRLRVSAVHSADGFTDDEVVGIAARATPPKNGTRHEHATDAAVVAASPGAVAEADAHLPFRSGRPFSASLYGADLVVKGAPEVLLAAAGPRDTATHAAVGRMAESGLRVIAVARRRLTAGQVAAAHDGDDALAGLCTEKLDVAGLLGISDTPREASAGVLAALRAQGIGVRLVTGDHPVTAAAIAAELGVPITGEQVISGADWETLSRRAQDRAVRDKVVFARMTPEHKVQVVQTLERTGLVCAMVGDGANDAAAIRSATVGIGVAAAGSDPARTAADMMLLDGQIGALLDAIDEGRQLWRRVQAAVAVLLGGNAGEVAFAIVGSALTGRSPLNTRQLLLVNMMTDALPAAALAVSPATGGAGSTGRGPDQAALWRTVAIRGTTTAAAATTAWLMAGFTLQPRRASTVALVSLVSTQLGQTLIDSHSPLVVATAAGSLVTLGALISTPGVSQMLGCTPLGPLGWAQALGTAGVATTAAAVAPRALAWAQSSMTRTPSRQSAAYISRSGIAMTWDTTETGSEEAPEVDTPSTVRMSGVGTANSP</sequence>
<proteinExistence type="predicted"/>
<dbReference type="InterPro" id="IPR036412">
    <property type="entry name" value="HAD-like_sf"/>
</dbReference>
<dbReference type="PANTHER" id="PTHR42861">
    <property type="entry name" value="CALCIUM-TRANSPORTING ATPASE"/>
    <property type="match status" value="1"/>
</dbReference>
<dbReference type="SUPFAM" id="SSF81660">
    <property type="entry name" value="Metal cation-transporting ATPase, ATP-binding domain N"/>
    <property type="match status" value="1"/>
</dbReference>
<evidence type="ECO:0000256" key="4">
    <source>
        <dbReference type="ARBA" id="ARBA00022967"/>
    </source>
</evidence>
<keyword evidence="4" id="KW-1278">Translocase</keyword>
<organism evidence="11 12">
    <name type="scientific">Mycolicibacterium psychrotolerans</name>
    <dbReference type="NCBI Taxonomy" id="216929"/>
    <lineage>
        <taxon>Bacteria</taxon>
        <taxon>Bacillati</taxon>
        <taxon>Actinomycetota</taxon>
        <taxon>Actinomycetes</taxon>
        <taxon>Mycobacteriales</taxon>
        <taxon>Mycobacteriaceae</taxon>
        <taxon>Mycolicibacterium</taxon>
    </lineage>
</organism>
<dbReference type="GO" id="GO:0016887">
    <property type="term" value="F:ATP hydrolysis activity"/>
    <property type="evidence" value="ECO:0007669"/>
    <property type="project" value="InterPro"/>
</dbReference>
<evidence type="ECO:0000256" key="5">
    <source>
        <dbReference type="ARBA" id="ARBA00022989"/>
    </source>
</evidence>
<dbReference type="Pfam" id="PF00689">
    <property type="entry name" value="Cation_ATPase_C"/>
    <property type="match status" value="1"/>
</dbReference>
<dbReference type="SFLD" id="SFLDS00003">
    <property type="entry name" value="Haloacid_Dehalogenase"/>
    <property type="match status" value="1"/>
</dbReference>
<evidence type="ECO:0000256" key="1">
    <source>
        <dbReference type="ARBA" id="ARBA00004651"/>
    </source>
</evidence>
<keyword evidence="5" id="KW-1133">Transmembrane helix</keyword>
<dbReference type="PRINTS" id="PR00119">
    <property type="entry name" value="CATATPASE"/>
</dbReference>
<name>A0A7I7M5Z5_9MYCO</name>
<dbReference type="NCBIfam" id="TIGR01494">
    <property type="entry name" value="ATPase_P-type"/>
    <property type="match status" value="2"/>
</dbReference>
<dbReference type="InterPro" id="IPR023214">
    <property type="entry name" value="HAD_sf"/>
</dbReference>
<feature type="domain" description="P-type ATPase A" evidence="9">
    <location>
        <begin position="699"/>
        <end position="805"/>
    </location>
</feature>
<evidence type="ECO:0000259" key="10">
    <source>
        <dbReference type="Pfam" id="PF00689"/>
    </source>
</evidence>
<evidence type="ECO:0000256" key="3">
    <source>
        <dbReference type="ARBA" id="ARBA00022692"/>
    </source>
</evidence>
<dbReference type="Gene3D" id="3.40.1110.10">
    <property type="entry name" value="Calcium-transporting ATPase, cytoplasmic domain N"/>
    <property type="match status" value="2"/>
</dbReference>
<dbReference type="GO" id="GO:0005524">
    <property type="term" value="F:ATP binding"/>
    <property type="evidence" value="ECO:0007669"/>
    <property type="project" value="InterPro"/>
</dbReference>
<keyword evidence="3" id="KW-0812">Transmembrane</keyword>
<dbReference type="Pfam" id="PF00122">
    <property type="entry name" value="E1-E2_ATPase"/>
    <property type="match status" value="1"/>
</dbReference>
<gene>
    <name evidence="11" type="primary">ctpH</name>
    <name evidence="11" type="ORF">MPSYJ_10650</name>
</gene>
<keyword evidence="6" id="KW-0472">Membrane</keyword>
<dbReference type="InterPro" id="IPR008250">
    <property type="entry name" value="ATPase_P-typ_transduc_dom_A_sf"/>
</dbReference>
<dbReference type="SFLD" id="SFLDF00027">
    <property type="entry name" value="p-type_atpase"/>
    <property type="match status" value="1"/>
</dbReference>
<evidence type="ECO:0000313" key="12">
    <source>
        <dbReference type="Proteomes" id="UP000466514"/>
    </source>
</evidence>
<dbReference type="KEGG" id="mpsc:MPSYJ_10650"/>
<dbReference type="SUPFAM" id="SSF81653">
    <property type="entry name" value="Calcium ATPase, transduction domain A"/>
    <property type="match status" value="1"/>
</dbReference>
<keyword evidence="12" id="KW-1185">Reference proteome</keyword>
<dbReference type="InterPro" id="IPR001757">
    <property type="entry name" value="P_typ_ATPase"/>
</dbReference>
<dbReference type="SFLD" id="SFLDG00002">
    <property type="entry name" value="C1.7:_P-type_atpase_like"/>
    <property type="match status" value="1"/>
</dbReference>
<keyword evidence="2" id="KW-1003">Cell membrane</keyword>
<comment type="subcellular location">
    <subcellularLocation>
        <location evidence="1">Cell membrane</location>
        <topology evidence="1">Multi-pass membrane protein</topology>
    </subcellularLocation>
</comment>
<reference evidence="11 12" key="1">
    <citation type="journal article" date="2019" name="Emerg. Microbes Infect.">
        <title>Comprehensive subspecies identification of 175 nontuberculous mycobacteria species based on 7547 genomic profiles.</title>
        <authorList>
            <person name="Matsumoto Y."/>
            <person name="Kinjo T."/>
            <person name="Motooka D."/>
            <person name="Nabeya D."/>
            <person name="Jung N."/>
            <person name="Uechi K."/>
            <person name="Horii T."/>
            <person name="Iida T."/>
            <person name="Fujita J."/>
            <person name="Nakamura S."/>
        </authorList>
    </citation>
    <scope>NUCLEOTIDE SEQUENCE [LARGE SCALE GENOMIC DNA]</scope>
    <source>
        <strain evidence="11 12">JCM 13323</strain>
    </source>
</reference>
<dbReference type="PRINTS" id="PR00120">
    <property type="entry name" value="HATPASE"/>
</dbReference>
<evidence type="ECO:0000256" key="8">
    <source>
        <dbReference type="SAM" id="MobiDB-lite"/>
    </source>
</evidence>
<evidence type="ECO:0000259" key="9">
    <source>
        <dbReference type="Pfam" id="PF00122"/>
    </source>
</evidence>
<evidence type="ECO:0000256" key="2">
    <source>
        <dbReference type="ARBA" id="ARBA00022475"/>
    </source>
</evidence>
<protein>
    <submittedName>
        <fullName evidence="11">Haloacid dehalogenase</fullName>
    </submittedName>
</protein>
<comment type="catalytic activity">
    <reaction evidence="7">
        <text>ATP + H2O = ADP + phosphate + H(+)</text>
        <dbReference type="Rhea" id="RHEA:13065"/>
        <dbReference type="ChEBI" id="CHEBI:15377"/>
        <dbReference type="ChEBI" id="CHEBI:15378"/>
        <dbReference type="ChEBI" id="CHEBI:30616"/>
        <dbReference type="ChEBI" id="CHEBI:43474"/>
        <dbReference type="ChEBI" id="CHEBI:456216"/>
    </reaction>
</comment>
<feature type="region of interest" description="Disordered" evidence="8">
    <location>
        <begin position="1431"/>
        <end position="1458"/>
    </location>
</feature>
<evidence type="ECO:0000313" key="11">
    <source>
        <dbReference type="EMBL" id="BBX67604.1"/>
    </source>
</evidence>
<dbReference type="Gene3D" id="3.40.50.1000">
    <property type="entry name" value="HAD superfamily/HAD-like"/>
    <property type="match status" value="2"/>
</dbReference>
<accession>A0A7I7M5Z5</accession>
<dbReference type="Gene3D" id="2.70.150.10">
    <property type="entry name" value="Calcium-transporting ATPase, cytoplasmic transduction domain A"/>
    <property type="match status" value="1"/>
</dbReference>
<dbReference type="InterPro" id="IPR044492">
    <property type="entry name" value="P_typ_ATPase_HD_dom"/>
</dbReference>
<dbReference type="GO" id="GO:0005886">
    <property type="term" value="C:plasma membrane"/>
    <property type="evidence" value="ECO:0007669"/>
    <property type="project" value="UniProtKB-SubCell"/>
</dbReference>
<feature type="compositionally biased region" description="Polar residues" evidence="8">
    <location>
        <begin position="1443"/>
        <end position="1458"/>
    </location>
</feature>
<dbReference type="SUPFAM" id="SSF56784">
    <property type="entry name" value="HAD-like"/>
    <property type="match status" value="1"/>
</dbReference>